<dbReference type="GeneID" id="68349683"/>
<feature type="repeat" description="WD" evidence="1">
    <location>
        <begin position="52"/>
        <end position="84"/>
    </location>
</feature>
<dbReference type="SMART" id="SM00320">
    <property type="entry name" value="WD40"/>
    <property type="match status" value="2"/>
</dbReference>
<reference evidence="3" key="1">
    <citation type="submission" date="2021-09" db="EMBL/GenBank/DDBJ databases">
        <title>A high-quality genome of the endoparasitic fungus Hirsutella rhossiliensis with a comparison of Hirsutella genomes reveals transposable elements contributing to genome size variation.</title>
        <authorList>
            <person name="Lin R."/>
            <person name="Jiao Y."/>
            <person name="Sun X."/>
            <person name="Ling J."/>
            <person name="Xie B."/>
            <person name="Cheng X."/>
        </authorList>
    </citation>
    <scope>NUCLEOTIDE SEQUENCE</scope>
    <source>
        <strain evidence="3">HR02</strain>
    </source>
</reference>
<organism evidence="3 4">
    <name type="scientific">Hirsutella rhossiliensis</name>
    <dbReference type="NCBI Taxonomy" id="111463"/>
    <lineage>
        <taxon>Eukaryota</taxon>
        <taxon>Fungi</taxon>
        <taxon>Dikarya</taxon>
        <taxon>Ascomycota</taxon>
        <taxon>Pezizomycotina</taxon>
        <taxon>Sordariomycetes</taxon>
        <taxon>Hypocreomycetidae</taxon>
        <taxon>Hypocreales</taxon>
        <taxon>Ophiocordycipitaceae</taxon>
        <taxon>Hirsutella</taxon>
    </lineage>
</organism>
<dbReference type="InterPro" id="IPR025340">
    <property type="entry name" value="DUF4246"/>
</dbReference>
<dbReference type="Proteomes" id="UP000824596">
    <property type="component" value="Unassembled WGS sequence"/>
</dbReference>
<gene>
    <name evidence="3" type="ORF">HRG_00554</name>
</gene>
<dbReference type="InterPro" id="IPR001680">
    <property type="entry name" value="WD40_rpt"/>
</dbReference>
<dbReference type="PANTHER" id="PTHR33119:SF1">
    <property type="entry name" value="FE2OG DIOXYGENASE DOMAIN-CONTAINING PROTEIN"/>
    <property type="match status" value="1"/>
</dbReference>
<dbReference type="SUPFAM" id="SSF50978">
    <property type="entry name" value="WD40 repeat-like"/>
    <property type="match status" value="1"/>
</dbReference>
<dbReference type="Pfam" id="PF00400">
    <property type="entry name" value="WD40"/>
    <property type="match status" value="2"/>
</dbReference>
<dbReference type="InterPro" id="IPR036322">
    <property type="entry name" value="WD40_repeat_dom_sf"/>
</dbReference>
<accession>A0A9P8N7E1</accession>
<dbReference type="PROSITE" id="PS50082">
    <property type="entry name" value="WD_REPEATS_2"/>
    <property type="match status" value="2"/>
</dbReference>
<proteinExistence type="predicted"/>
<dbReference type="InterPro" id="IPR049192">
    <property type="entry name" value="DUF4246_C"/>
</dbReference>
<evidence type="ECO:0000256" key="1">
    <source>
        <dbReference type="PROSITE-ProRule" id="PRU00221"/>
    </source>
</evidence>
<dbReference type="PANTHER" id="PTHR33119">
    <property type="entry name" value="IFI3P"/>
    <property type="match status" value="1"/>
</dbReference>
<evidence type="ECO:0000313" key="3">
    <source>
        <dbReference type="EMBL" id="KAH0967912.1"/>
    </source>
</evidence>
<comment type="caution">
    <text evidence="3">The sequence shown here is derived from an EMBL/GenBank/DDBJ whole genome shotgun (WGS) entry which is preliminary data.</text>
</comment>
<dbReference type="Pfam" id="PF14033">
    <property type="entry name" value="DUF4246"/>
    <property type="match status" value="1"/>
</dbReference>
<dbReference type="InterPro" id="IPR015943">
    <property type="entry name" value="WD40/YVTN_repeat-like_dom_sf"/>
</dbReference>
<feature type="repeat" description="WD" evidence="1">
    <location>
        <begin position="10"/>
        <end position="51"/>
    </location>
</feature>
<feature type="domain" description="DUF4246" evidence="2">
    <location>
        <begin position="178"/>
        <end position="423"/>
    </location>
</feature>
<dbReference type="OrthoDB" id="415532at2759"/>
<evidence type="ECO:0000259" key="2">
    <source>
        <dbReference type="Pfam" id="PF14033"/>
    </source>
</evidence>
<keyword evidence="1" id="KW-0853">WD repeat</keyword>
<dbReference type="RefSeq" id="XP_044725425.1">
    <property type="nucleotide sequence ID" value="XM_044859025.1"/>
</dbReference>
<keyword evidence="4" id="KW-1185">Reference proteome</keyword>
<dbReference type="Gene3D" id="2.130.10.10">
    <property type="entry name" value="YVTN repeat-like/Quinoprotein amine dehydrogenase"/>
    <property type="match status" value="1"/>
</dbReference>
<name>A0A9P8N7E1_9HYPO</name>
<protein>
    <submittedName>
        <fullName evidence="3">WD40 repeat 2</fullName>
    </submittedName>
</protein>
<sequence>MNLDKCLRTMEGHADEVLGVSWTPDEKWVISVSADRGIQLRDPQTGNAQVLVRGHNNKVAWAASCPVGSFFATGSNDMKVVIWKYGPYDGPAVQVSAVPTAGWFAKIPESLKRPGFGLALSFLPSEMKRFPALIGDEDRDWTADLLHIRLSGDIKYTIPRFWMKSEGLFTCCSSQTVLCIDELQKKAFLYDRTGLIPVLDYSTCLIKSDSIVSDDLMNQLGAVVAPLEDVANGQNDGHPGSDGKVLDLVHPSLWPLVYGRSRILPDKVVSLQNCLEACDSGDILPRPDPREAWLPCDVSTDDQGHAKIGTYINNLHPVGHPEACSVLERFIERSLPAWDIIYRWNSEFRAQRLRTKSARPTCTTPEICGKTEICAPYNRPLEEVEPHRGEPGAGRESERHQLDMAWFDATHPLNIPDATIESEQSGQTDNQESCFFRLTPTLTSHTSPPFRILDR</sequence>
<evidence type="ECO:0000313" key="4">
    <source>
        <dbReference type="Proteomes" id="UP000824596"/>
    </source>
</evidence>
<dbReference type="AlphaFoldDB" id="A0A9P8N7E1"/>
<dbReference type="EMBL" id="JAIZPD010000001">
    <property type="protein sequence ID" value="KAH0967912.1"/>
    <property type="molecule type" value="Genomic_DNA"/>
</dbReference>